<accession>A0ABC8QVT6</accession>
<keyword evidence="2" id="KW-1185">Reference proteome</keyword>
<dbReference type="AlphaFoldDB" id="A0ABC8QVT6"/>
<reference evidence="1 2" key="1">
    <citation type="submission" date="2024-02" db="EMBL/GenBank/DDBJ databases">
        <authorList>
            <person name="Vignale AGUSTIN F."/>
            <person name="Sosa J E."/>
            <person name="Modenutti C."/>
        </authorList>
    </citation>
    <scope>NUCLEOTIDE SEQUENCE [LARGE SCALE GENOMIC DNA]</scope>
</reference>
<evidence type="ECO:0008006" key="3">
    <source>
        <dbReference type="Google" id="ProtNLM"/>
    </source>
</evidence>
<proteinExistence type="predicted"/>
<sequence>MPQPAKSRLVHNLFPRGTEEADNTNLFLLEMPVMKLALTIFSLRCCCHCPSMDTAERILFPPPSKGPSERLVSNKLRSRVLQYIYKEKMNVHLATTSFDLLMYTFECESFGVCCFR</sequence>
<protein>
    <recommendedName>
        <fullName evidence="3">LisH domain-containing protein</fullName>
    </recommendedName>
</protein>
<gene>
    <name evidence="1" type="ORF">ILEXP_LOCUS2614</name>
</gene>
<evidence type="ECO:0000313" key="2">
    <source>
        <dbReference type="Proteomes" id="UP001642360"/>
    </source>
</evidence>
<evidence type="ECO:0000313" key="1">
    <source>
        <dbReference type="EMBL" id="CAK9135647.1"/>
    </source>
</evidence>
<name>A0ABC8QVT6_9AQUA</name>
<dbReference type="Proteomes" id="UP001642360">
    <property type="component" value="Unassembled WGS sequence"/>
</dbReference>
<dbReference type="EMBL" id="CAUOFW020000725">
    <property type="protein sequence ID" value="CAK9135647.1"/>
    <property type="molecule type" value="Genomic_DNA"/>
</dbReference>
<comment type="caution">
    <text evidence="1">The sequence shown here is derived from an EMBL/GenBank/DDBJ whole genome shotgun (WGS) entry which is preliminary data.</text>
</comment>
<organism evidence="1 2">
    <name type="scientific">Ilex paraguariensis</name>
    <name type="common">yerba mate</name>
    <dbReference type="NCBI Taxonomy" id="185542"/>
    <lineage>
        <taxon>Eukaryota</taxon>
        <taxon>Viridiplantae</taxon>
        <taxon>Streptophyta</taxon>
        <taxon>Embryophyta</taxon>
        <taxon>Tracheophyta</taxon>
        <taxon>Spermatophyta</taxon>
        <taxon>Magnoliopsida</taxon>
        <taxon>eudicotyledons</taxon>
        <taxon>Gunneridae</taxon>
        <taxon>Pentapetalae</taxon>
        <taxon>asterids</taxon>
        <taxon>campanulids</taxon>
        <taxon>Aquifoliales</taxon>
        <taxon>Aquifoliaceae</taxon>
        <taxon>Ilex</taxon>
    </lineage>
</organism>